<evidence type="ECO:0000256" key="1">
    <source>
        <dbReference type="SAM" id="MobiDB-lite"/>
    </source>
</evidence>
<feature type="region of interest" description="Disordered" evidence="1">
    <location>
        <begin position="41"/>
        <end position="78"/>
    </location>
</feature>
<protein>
    <recommendedName>
        <fullName evidence="4">CxC1-like cysteine cluster associated with KDZ transposases domain-containing protein</fullName>
    </recommendedName>
</protein>
<dbReference type="PANTHER" id="PTHR33096:SF1">
    <property type="entry name" value="CXC1-LIKE CYSTEINE CLUSTER ASSOCIATED WITH KDZ TRANSPOSASES DOMAIN-CONTAINING PROTEIN"/>
    <property type="match status" value="1"/>
</dbReference>
<dbReference type="PANTHER" id="PTHR33096">
    <property type="entry name" value="CXC2 DOMAIN-CONTAINING PROTEIN"/>
    <property type="match status" value="1"/>
</dbReference>
<evidence type="ECO:0000313" key="3">
    <source>
        <dbReference type="Proteomes" id="UP000772434"/>
    </source>
</evidence>
<dbReference type="OrthoDB" id="2955859at2759"/>
<feature type="compositionally biased region" description="Polar residues" evidence="1">
    <location>
        <begin position="41"/>
        <end position="61"/>
    </location>
</feature>
<dbReference type="Pfam" id="PF18758">
    <property type="entry name" value="KDZ"/>
    <property type="match status" value="1"/>
</dbReference>
<evidence type="ECO:0000313" key="2">
    <source>
        <dbReference type="EMBL" id="KAF9070653.1"/>
    </source>
</evidence>
<dbReference type="Proteomes" id="UP000772434">
    <property type="component" value="Unassembled WGS sequence"/>
</dbReference>
<sequence>MPHSRGLSQISRLSIAWTGSTSSTFSVNLTLTIIDNGNTQESATDLECDNSSPPSSPTGQAMPTMEEVEDEEDPRPSKRARCPLCFGGKTKFDEGNDVIVCLDACFTQKHNKQVRDPKFSHPNSVFISPEEVEAWKEHNGLKVPRSVLDGCNNSFTAADENREKASTQFFDSTALMGLLCRHDRILWLANMTTAGERQYYAYALVDKLFQHLPPAYTVGLLYDIGCQLEQSCVKWGFLKEHLPRLAFAISVFHAFGHGWACQCIYHPWKCRGFGLSDGEGCEHFWHSISKLIAFLRVCGHHVRLYTLDSQIQFADNKSLRGYGIWLSRKWNNAQARHQEAQQDVDFSMRSPEFLREQWEMQKHAVTRPLPRQSRSAGQKAVEEALRLCKARDTLHDSIKDLQRVLTCRNSEPYEIAEADLELPELRDRLASVQKSLSARERALGVEGKKRYNHLASSQFITDLMNARALKLRLCQKLQSPSEQKLHNHTESSVKRRDPRIQTLAQQFNQLQVRMAAAVKGHKAPSNAVVPRPIPMDKLFDLDVDDAIWDDIGLGDSNDLVEVPLWLSDEQVRTGIRGILLWDHSVEELQRLRYELSVSGEWFKEEWDTLMFAMSMTDDANLLFQLNERRTNLIRLGLGWTRALSNLPADVRPSFVGPEPAQWTEIELETDADHVELLQEMEEDGYQFDDDDLDMGLVEHMDTLALADAQRFGDM</sequence>
<gene>
    <name evidence="2" type="ORF">BDP27DRAFT_1419677</name>
</gene>
<dbReference type="InterPro" id="IPR040521">
    <property type="entry name" value="KDZ"/>
</dbReference>
<evidence type="ECO:0008006" key="4">
    <source>
        <dbReference type="Google" id="ProtNLM"/>
    </source>
</evidence>
<reference evidence="2" key="1">
    <citation type="submission" date="2020-11" db="EMBL/GenBank/DDBJ databases">
        <authorList>
            <consortium name="DOE Joint Genome Institute"/>
            <person name="Ahrendt S."/>
            <person name="Riley R."/>
            <person name="Andreopoulos W."/>
            <person name="Labutti K."/>
            <person name="Pangilinan J."/>
            <person name="Ruiz-Duenas F.J."/>
            <person name="Barrasa J.M."/>
            <person name="Sanchez-Garcia M."/>
            <person name="Camarero S."/>
            <person name="Miyauchi S."/>
            <person name="Serrano A."/>
            <person name="Linde D."/>
            <person name="Babiker R."/>
            <person name="Drula E."/>
            <person name="Ayuso-Fernandez I."/>
            <person name="Pacheco R."/>
            <person name="Padilla G."/>
            <person name="Ferreira P."/>
            <person name="Barriuso J."/>
            <person name="Kellner H."/>
            <person name="Castanera R."/>
            <person name="Alfaro M."/>
            <person name="Ramirez L."/>
            <person name="Pisabarro A.G."/>
            <person name="Kuo A."/>
            <person name="Tritt A."/>
            <person name="Lipzen A."/>
            <person name="He G."/>
            <person name="Yan M."/>
            <person name="Ng V."/>
            <person name="Cullen D."/>
            <person name="Martin F."/>
            <person name="Rosso M.-N."/>
            <person name="Henrissat B."/>
            <person name="Hibbett D."/>
            <person name="Martinez A.T."/>
            <person name="Grigoriev I.V."/>
        </authorList>
    </citation>
    <scope>NUCLEOTIDE SEQUENCE</scope>
    <source>
        <strain evidence="2">AH 40177</strain>
    </source>
</reference>
<keyword evidence="3" id="KW-1185">Reference proteome</keyword>
<organism evidence="2 3">
    <name type="scientific">Rhodocollybia butyracea</name>
    <dbReference type="NCBI Taxonomy" id="206335"/>
    <lineage>
        <taxon>Eukaryota</taxon>
        <taxon>Fungi</taxon>
        <taxon>Dikarya</taxon>
        <taxon>Basidiomycota</taxon>
        <taxon>Agaricomycotina</taxon>
        <taxon>Agaricomycetes</taxon>
        <taxon>Agaricomycetidae</taxon>
        <taxon>Agaricales</taxon>
        <taxon>Marasmiineae</taxon>
        <taxon>Omphalotaceae</taxon>
        <taxon>Rhodocollybia</taxon>
    </lineage>
</organism>
<comment type="caution">
    <text evidence="2">The sequence shown here is derived from an EMBL/GenBank/DDBJ whole genome shotgun (WGS) entry which is preliminary data.</text>
</comment>
<name>A0A9P5UA43_9AGAR</name>
<proteinExistence type="predicted"/>
<dbReference type="EMBL" id="JADNRY010000038">
    <property type="protein sequence ID" value="KAF9070653.1"/>
    <property type="molecule type" value="Genomic_DNA"/>
</dbReference>
<accession>A0A9P5UA43</accession>
<dbReference type="AlphaFoldDB" id="A0A9P5UA43"/>